<feature type="domain" description="Poly(A) RNA polymerase mitochondrial-like central palm" evidence="2">
    <location>
        <begin position="2"/>
        <end position="111"/>
    </location>
</feature>
<dbReference type="InterPro" id="IPR043519">
    <property type="entry name" value="NT_sf"/>
</dbReference>
<dbReference type="Pfam" id="PF26180">
    <property type="entry name" value="PAP-OAS1"/>
    <property type="match status" value="1"/>
</dbReference>
<gene>
    <name evidence="4" type="ORF">BE221DRAFT_195624</name>
</gene>
<dbReference type="PANTHER" id="PTHR45979:SF30">
    <property type="entry name" value="NUCLEOTIDYLTRANSFERASE"/>
    <property type="match status" value="1"/>
</dbReference>
<proteinExistence type="predicted"/>
<dbReference type="Proteomes" id="UP000195557">
    <property type="component" value="Unassembled WGS sequence"/>
</dbReference>
<feature type="compositionally biased region" description="Basic residues" evidence="1">
    <location>
        <begin position="689"/>
        <end position="700"/>
    </location>
</feature>
<dbReference type="SUPFAM" id="SSF81301">
    <property type="entry name" value="Nucleotidyltransferase"/>
    <property type="match status" value="1"/>
</dbReference>
<feature type="region of interest" description="Disordered" evidence="1">
    <location>
        <begin position="666"/>
        <end position="739"/>
    </location>
</feature>
<dbReference type="Pfam" id="PF22600">
    <property type="entry name" value="MTPAP-like_central"/>
    <property type="match status" value="1"/>
</dbReference>
<reference evidence="4" key="1">
    <citation type="submission" date="2017-04" db="EMBL/GenBank/DDBJ databases">
        <title>Population genomics of picophytoplankton unveils novel chromosome hypervariability.</title>
        <authorList>
            <consortium name="DOE Joint Genome Institute"/>
            <person name="Blanc-Mathieu R."/>
            <person name="Krasovec M."/>
            <person name="Hebrard M."/>
            <person name="Yau S."/>
            <person name="Desgranges E."/>
            <person name="Martin J."/>
            <person name="Schackwitz W."/>
            <person name="Kuo A."/>
            <person name="Salin G."/>
            <person name="Donnadieu C."/>
            <person name="Desdevises Y."/>
            <person name="Sanchez-Ferandin S."/>
            <person name="Moreau H."/>
            <person name="Rivals E."/>
            <person name="Grigoriev I.V."/>
            <person name="Grimsley N."/>
            <person name="Eyre-Walker A."/>
            <person name="Piganeau G."/>
        </authorList>
    </citation>
    <scope>NUCLEOTIDE SEQUENCE [LARGE SCALE GENOMIC DNA]</scope>
    <source>
        <strain evidence="4">RCC 1115</strain>
    </source>
</reference>
<feature type="compositionally biased region" description="Low complexity" evidence="1">
    <location>
        <begin position="401"/>
        <end position="410"/>
    </location>
</feature>
<dbReference type="Gene3D" id="1.10.1410.10">
    <property type="match status" value="1"/>
</dbReference>
<dbReference type="InterPro" id="IPR058920">
    <property type="entry name" value="PAP-OAS1-bd-rel"/>
</dbReference>
<dbReference type="InterPro" id="IPR058921">
    <property type="entry name" value="PAP/OAS1-rel"/>
</dbReference>
<feature type="domain" description="PAP/OAS1 substrate-binding-related" evidence="3">
    <location>
        <begin position="124"/>
        <end position="290"/>
    </location>
</feature>
<organism evidence="4">
    <name type="scientific">Ostreococcus tauri</name>
    <name type="common">Marine green alga</name>
    <dbReference type="NCBI Taxonomy" id="70448"/>
    <lineage>
        <taxon>Eukaryota</taxon>
        <taxon>Viridiplantae</taxon>
        <taxon>Chlorophyta</taxon>
        <taxon>Mamiellophyceae</taxon>
        <taxon>Mamiellales</taxon>
        <taxon>Bathycoccaceae</taxon>
        <taxon>Ostreococcus</taxon>
    </lineage>
</organism>
<dbReference type="InterPro" id="IPR054708">
    <property type="entry name" value="MTPAP-like_central"/>
</dbReference>
<feature type="compositionally biased region" description="Basic and acidic residues" evidence="1">
    <location>
        <begin position="449"/>
        <end position="464"/>
    </location>
</feature>
<dbReference type="AlphaFoldDB" id="A0A1Y5I6I1"/>
<feature type="compositionally biased region" description="Pro residues" evidence="1">
    <location>
        <begin position="499"/>
        <end position="510"/>
    </location>
</feature>
<dbReference type="Gene3D" id="3.30.460.10">
    <property type="entry name" value="Beta Polymerase, domain 2"/>
    <property type="match status" value="1"/>
</dbReference>
<feature type="region of interest" description="Disordered" evidence="1">
    <location>
        <begin position="449"/>
        <end position="565"/>
    </location>
</feature>
<name>A0A1Y5I6I1_OSTTA</name>
<sequence length="739" mass="80611">MRRRAVFEHIKELAQGCFGTAHTLVSVYGSVPLRAYLPDGDIDVCLLGDHRVIDKASWTTKFQKHIEKVEAESDFEFAVSEVSVINAEVRLMKCIVDGMMVDVSANQFGGLASLGFLEETNAFIGRDDLFVRSIILVKAWGFYEGRILGAHHALIATYALETLVLYIINKYYAELTCPLSVLHKLLRVFGYVLTIHGPVALEDANNIPPGCLEGGLLTEEFMQSMLCQYGQIETSNSAPVVVKYMNIIDPLVPNNNLGRSVSCGNYRRVRAALRLGARHLDKLMERSERGMTWLQPRALLLNDEDELEDLDGDASANHWPTLGDPPSPDRLKRTDSHGSVSEQQRGIHWGRWDVLVDQQRDMDVSDQQDSGDTIDNDSAKLSASPPESDASGDAGERNDSNDGANDANSSPPIPEDAKTPGINDIFTGCLNTIREHLAFGVYHHARALERQRAGARQSVDDRRRNAGNRRGNGKPPYSRSRNSSRSNKASKNGSQQGFQPPPPPGAPPPGTVKRGYASDSNPSNGSLLDESHFPSVKAALNKDTAMEAPQRPRSPRPSPTFPQVWSGVANVPAKFFNDENSTGDITTSEIVISDEMRNKLTTIVEPPTPPATPPLSVSTPDSPARPVWGPKGSAPIDILKANAEKSVNERQTAPSEETVAPLVSECTASEQHSDDSAGPAVDTPAMPTKGKRVRTRRNRQRIPDAECDIAFPSLNGGPAETQASTQAQQSQPTSWAKLL</sequence>
<dbReference type="PANTHER" id="PTHR45979">
    <property type="entry name" value="PAP/OAS1 SUBSTRATE-BINDING DOMAIN SUPERFAMILY"/>
    <property type="match status" value="1"/>
</dbReference>
<feature type="region of interest" description="Disordered" evidence="1">
    <location>
        <begin position="311"/>
        <end position="344"/>
    </location>
</feature>
<evidence type="ECO:0000259" key="3">
    <source>
        <dbReference type="Pfam" id="PF26180"/>
    </source>
</evidence>
<evidence type="ECO:0000313" key="4">
    <source>
        <dbReference type="EMBL" id="OUS45051.1"/>
    </source>
</evidence>
<feature type="compositionally biased region" description="Low complexity" evidence="1">
    <location>
        <begin position="478"/>
        <end position="498"/>
    </location>
</feature>
<dbReference type="SUPFAM" id="SSF81631">
    <property type="entry name" value="PAP/OAS1 substrate-binding domain"/>
    <property type="match status" value="1"/>
</dbReference>
<feature type="region of interest" description="Disordered" evidence="1">
    <location>
        <begin position="362"/>
        <end position="420"/>
    </location>
</feature>
<dbReference type="CDD" id="cd05402">
    <property type="entry name" value="NT_PAP_TUTase"/>
    <property type="match status" value="1"/>
</dbReference>
<feature type="region of interest" description="Disordered" evidence="1">
    <location>
        <begin position="602"/>
        <end position="635"/>
    </location>
</feature>
<accession>A0A1Y5I6I1</accession>
<protein>
    <recommendedName>
        <fullName evidence="5">Polymerase nucleotidyl transferase domain-containing protein</fullName>
    </recommendedName>
</protein>
<evidence type="ECO:0008006" key="5">
    <source>
        <dbReference type="Google" id="ProtNLM"/>
    </source>
</evidence>
<evidence type="ECO:0000259" key="2">
    <source>
        <dbReference type="Pfam" id="PF22600"/>
    </source>
</evidence>
<feature type="compositionally biased region" description="Basic and acidic residues" evidence="1">
    <location>
        <begin position="327"/>
        <end position="336"/>
    </location>
</feature>
<dbReference type="EMBL" id="KZ155792">
    <property type="protein sequence ID" value="OUS45051.1"/>
    <property type="molecule type" value="Genomic_DNA"/>
</dbReference>
<evidence type="ECO:0000256" key="1">
    <source>
        <dbReference type="SAM" id="MobiDB-lite"/>
    </source>
</evidence>
<feature type="compositionally biased region" description="Low complexity" evidence="1">
    <location>
        <begin position="718"/>
        <end position="739"/>
    </location>
</feature>